<keyword evidence="4 12" id="KW-0808">Transferase</keyword>
<evidence type="ECO:0000256" key="1">
    <source>
        <dbReference type="ARBA" id="ARBA00000085"/>
    </source>
</evidence>
<keyword evidence="13" id="KW-1185">Reference proteome</keyword>
<dbReference type="PROSITE" id="PS50109">
    <property type="entry name" value="HIS_KIN"/>
    <property type="match status" value="1"/>
</dbReference>
<dbReference type="SUPFAM" id="SSF55785">
    <property type="entry name" value="PYP-like sensor domain (PAS domain)"/>
    <property type="match status" value="1"/>
</dbReference>
<evidence type="ECO:0000259" key="10">
    <source>
        <dbReference type="PROSITE" id="PS50109"/>
    </source>
</evidence>
<dbReference type="NCBIfam" id="TIGR00229">
    <property type="entry name" value="sensory_box"/>
    <property type="match status" value="1"/>
</dbReference>
<dbReference type="EMBL" id="JALBUF010000001">
    <property type="protein sequence ID" value="MCI0182076.1"/>
    <property type="molecule type" value="Genomic_DNA"/>
</dbReference>
<dbReference type="Gene3D" id="3.30.450.20">
    <property type="entry name" value="PAS domain"/>
    <property type="match status" value="1"/>
</dbReference>
<dbReference type="InterPro" id="IPR003594">
    <property type="entry name" value="HATPase_dom"/>
</dbReference>
<dbReference type="SMART" id="SM00387">
    <property type="entry name" value="HATPase_c"/>
    <property type="match status" value="1"/>
</dbReference>
<organism evidence="12 13">
    <name type="scientific">Sulfoacidibacillus ferrooxidans</name>
    <dbReference type="NCBI Taxonomy" id="2005001"/>
    <lineage>
        <taxon>Bacteria</taxon>
        <taxon>Bacillati</taxon>
        <taxon>Bacillota</taxon>
        <taxon>Bacilli</taxon>
        <taxon>Bacillales</taxon>
        <taxon>Alicyclobacillaceae</taxon>
        <taxon>Sulfoacidibacillus</taxon>
    </lineage>
</organism>
<dbReference type="Proteomes" id="UP001139263">
    <property type="component" value="Unassembled WGS sequence"/>
</dbReference>
<keyword evidence="5" id="KW-0547">Nucleotide-binding</keyword>
<dbReference type="Gene3D" id="1.20.5.1930">
    <property type="match status" value="1"/>
</dbReference>
<feature type="domain" description="PAS" evidence="11">
    <location>
        <begin position="22"/>
        <end position="65"/>
    </location>
</feature>
<dbReference type="GO" id="GO:0005524">
    <property type="term" value="F:ATP binding"/>
    <property type="evidence" value="ECO:0007669"/>
    <property type="project" value="UniProtKB-KW"/>
</dbReference>
<dbReference type="CDD" id="cd00130">
    <property type="entry name" value="PAS"/>
    <property type="match status" value="1"/>
</dbReference>
<feature type="domain" description="Histidine kinase" evidence="10">
    <location>
        <begin position="162"/>
        <end position="359"/>
    </location>
</feature>
<dbReference type="InterPro" id="IPR050482">
    <property type="entry name" value="Sensor_HK_TwoCompSys"/>
</dbReference>
<dbReference type="GO" id="GO:0000155">
    <property type="term" value="F:phosphorelay sensor kinase activity"/>
    <property type="evidence" value="ECO:0007669"/>
    <property type="project" value="InterPro"/>
</dbReference>
<reference evidence="12" key="1">
    <citation type="submission" date="2022-03" db="EMBL/GenBank/DDBJ databases">
        <title>Draft Genome Sequence of Firmicute Strain S0AB, a Heterotrophic Iron/Sulfur-Oxidizing Extreme Acidophile.</title>
        <authorList>
            <person name="Vergara E."/>
            <person name="Pakostova E."/>
            <person name="Johnson D.B."/>
            <person name="Holmes D.S."/>
        </authorList>
    </citation>
    <scope>NUCLEOTIDE SEQUENCE</scope>
    <source>
        <strain evidence="12">S0AB</strain>
    </source>
</reference>
<evidence type="ECO:0000256" key="4">
    <source>
        <dbReference type="ARBA" id="ARBA00022679"/>
    </source>
</evidence>
<dbReference type="Gene3D" id="3.30.565.10">
    <property type="entry name" value="Histidine kinase-like ATPase, C-terminal domain"/>
    <property type="match status" value="1"/>
</dbReference>
<keyword evidence="6 12" id="KW-0418">Kinase</keyword>
<comment type="catalytic activity">
    <reaction evidence="1">
        <text>ATP + protein L-histidine = ADP + protein N-phospho-L-histidine.</text>
        <dbReference type="EC" id="2.7.13.3"/>
    </reaction>
</comment>
<dbReference type="AlphaFoldDB" id="A0A9X1V5V6"/>
<dbReference type="SUPFAM" id="SSF55874">
    <property type="entry name" value="ATPase domain of HSP90 chaperone/DNA topoisomerase II/histidine kinase"/>
    <property type="match status" value="1"/>
</dbReference>
<accession>A0A9X1V5V6</accession>
<gene>
    <name evidence="12" type="primary">nreB_1</name>
    <name evidence="12" type="ORF">MM817_00327</name>
</gene>
<evidence type="ECO:0000256" key="5">
    <source>
        <dbReference type="ARBA" id="ARBA00022741"/>
    </source>
</evidence>
<dbReference type="GO" id="GO:0046983">
    <property type="term" value="F:protein dimerization activity"/>
    <property type="evidence" value="ECO:0007669"/>
    <property type="project" value="InterPro"/>
</dbReference>
<dbReference type="CDD" id="cd16917">
    <property type="entry name" value="HATPase_UhpB-NarQ-NarX-like"/>
    <property type="match status" value="1"/>
</dbReference>
<evidence type="ECO:0000259" key="11">
    <source>
        <dbReference type="PROSITE" id="PS50112"/>
    </source>
</evidence>
<dbReference type="Pfam" id="PF02518">
    <property type="entry name" value="HATPase_c"/>
    <property type="match status" value="1"/>
</dbReference>
<dbReference type="InterPro" id="IPR005467">
    <property type="entry name" value="His_kinase_dom"/>
</dbReference>
<dbReference type="InterPro" id="IPR000014">
    <property type="entry name" value="PAS"/>
</dbReference>
<keyword evidence="8" id="KW-0902">Two-component regulatory system</keyword>
<dbReference type="InterPro" id="IPR035965">
    <property type="entry name" value="PAS-like_dom_sf"/>
</dbReference>
<evidence type="ECO:0000256" key="3">
    <source>
        <dbReference type="ARBA" id="ARBA00022553"/>
    </source>
</evidence>
<dbReference type="EC" id="2.7.13.3" evidence="2"/>
<dbReference type="PANTHER" id="PTHR24421">
    <property type="entry name" value="NITRATE/NITRITE SENSOR PROTEIN NARX-RELATED"/>
    <property type="match status" value="1"/>
</dbReference>
<comment type="caution">
    <text evidence="12">The sequence shown here is derived from an EMBL/GenBank/DDBJ whole genome shotgun (WGS) entry which is preliminary data.</text>
</comment>
<dbReference type="GO" id="GO:0016020">
    <property type="term" value="C:membrane"/>
    <property type="evidence" value="ECO:0007669"/>
    <property type="project" value="InterPro"/>
</dbReference>
<keyword evidence="3" id="KW-0597">Phosphoprotein</keyword>
<dbReference type="PROSITE" id="PS50112">
    <property type="entry name" value="PAS"/>
    <property type="match status" value="1"/>
</dbReference>
<evidence type="ECO:0000256" key="2">
    <source>
        <dbReference type="ARBA" id="ARBA00012438"/>
    </source>
</evidence>
<feature type="coiled-coil region" evidence="9">
    <location>
        <begin position="191"/>
        <end position="218"/>
    </location>
</feature>
<dbReference type="InterPro" id="IPR036890">
    <property type="entry name" value="HATPase_C_sf"/>
</dbReference>
<dbReference type="Pfam" id="PF07730">
    <property type="entry name" value="HisKA_3"/>
    <property type="match status" value="1"/>
</dbReference>
<dbReference type="InterPro" id="IPR011712">
    <property type="entry name" value="Sig_transdc_His_kin_sub3_dim/P"/>
</dbReference>
<evidence type="ECO:0000313" key="12">
    <source>
        <dbReference type="EMBL" id="MCI0182076.1"/>
    </source>
</evidence>
<dbReference type="Pfam" id="PF13188">
    <property type="entry name" value="PAS_8"/>
    <property type="match status" value="1"/>
</dbReference>
<dbReference type="PANTHER" id="PTHR24421:SF10">
    <property type="entry name" value="NITRATE_NITRITE SENSOR PROTEIN NARQ"/>
    <property type="match status" value="1"/>
</dbReference>
<protein>
    <recommendedName>
        <fullName evidence="2">histidine kinase</fullName>
        <ecNumber evidence="2">2.7.13.3</ecNumber>
    </recommendedName>
</protein>
<proteinExistence type="predicted"/>
<sequence length="362" mass="41718">MPRRVIRLSNSTFSFSAMRLEEYRRLRQLFFLLSDGIIVMDPQRRIVFVNPAAIRLTGWLLGDVVPYCLYCQTRKVETGSERCLLAADPKRHYFESEMPTKMGRPVPVGMSRTFLTADEGNFRRDMVITVRDVTVERQEEELAVSRRLTHHTLNVQEDERKRLSQELHDGISQTLYGISLGMEHLQRHIKDASLTDKLNQLQERLRSCMQEVRVLSRSLYPAVLHDIGLLAAIRSLRDELTTDHCAVQFLTDLEEDDEMTASVAVQVYRIVQEGIRNALQHSQARYVSILLFQSDDHENVLLQIEDDGVGFVLPDKDREHMGYGLRNMQERARAIAGTFDIETSPSQGTKIRIQFPRSGTRE</sequence>
<evidence type="ECO:0000256" key="6">
    <source>
        <dbReference type="ARBA" id="ARBA00022777"/>
    </source>
</evidence>
<evidence type="ECO:0000256" key="9">
    <source>
        <dbReference type="SAM" id="Coils"/>
    </source>
</evidence>
<keyword evidence="7" id="KW-0067">ATP-binding</keyword>
<keyword evidence="9" id="KW-0175">Coiled coil</keyword>
<evidence type="ECO:0000256" key="8">
    <source>
        <dbReference type="ARBA" id="ARBA00023012"/>
    </source>
</evidence>
<name>A0A9X1V5V6_9BACL</name>
<evidence type="ECO:0000313" key="13">
    <source>
        <dbReference type="Proteomes" id="UP001139263"/>
    </source>
</evidence>
<evidence type="ECO:0000256" key="7">
    <source>
        <dbReference type="ARBA" id="ARBA00022840"/>
    </source>
</evidence>